<evidence type="ECO:0000313" key="1">
    <source>
        <dbReference type="EMBL" id="EJF78448.1"/>
    </source>
</evidence>
<protein>
    <submittedName>
        <fullName evidence="1">Uncharacterized protein</fullName>
    </submittedName>
</protein>
<dbReference type="EMBL" id="AILU01000037">
    <property type="protein sequence ID" value="EJF78448.1"/>
    <property type="molecule type" value="Genomic_DNA"/>
</dbReference>
<keyword evidence="2" id="KW-1185">Reference proteome</keyword>
<comment type="caution">
    <text evidence="1">The sequence shown here is derived from an EMBL/GenBank/DDBJ whole genome shotgun (WGS) entry which is preliminary data.</text>
</comment>
<reference evidence="1 2" key="1">
    <citation type="submission" date="2012-03" db="EMBL/GenBank/DDBJ databases">
        <title>The Genome Sequence of Bartonella washoensis Sb944nv.</title>
        <authorList>
            <consortium name="The Broad Institute Genome Sequencing Platform"/>
            <consortium name="The Broad Institute Genome Sequencing Center for Infectious Disease"/>
            <person name="Feldgarden M."/>
            <person name="Kirby J."/>
            <person name="Kosoy M."/>
            <person name="Birtles R."/>
            <person name="Probert W.S."/>
            <person name="Chiaraviglio L."/>
            <person name="Young S.K."/>
            <person name="Zeng Q."/>
            <person name="Gargeya S."/>
            <person name="Fitzgerald M."/>
            <person name="Haas B."/>
            <person name="Abouelleil A."/>
            <person name="Alvarado L."/>
            <person name="Arachchi H.M."/>
            <person name="Berlin A."/>
            <person name="Chapman S.B."/>
            <person name="Gearin G."/>
            <person name="Goldberg J."/>
            <person name="Griggs A."/>
            <person name="Gujja S."/>
            <person name="Hansen M."/>
            <person name="Heiman D."/>
            <person name="Howarth C."/>
            <person name="Larimer J."/>
            <person name="Lui A."/>
            <person name="MacDonald P.J.P."/>
            <person name="McCowen C."/>
            <person name="Montmayeur A."/>
            <person name="Murphy C."/>
            <person name="Neiman D."/>
            <person name="Pearson M."/>
            <person name="Priest M."/>
            <person name="Roberts A."/>
            <person name="Saif S."/>
            <person name="Shea T."/>
            <person name="Sisk P."/>
            <person name="Stolte C."/>
            <person name="Sykes S."/>
            <person name="Wortman J."/>
            <person name="Nusbaum C."/>
            <person name="Birren B."/>
        </authorList>
    </citation>
    <scope>NUCLEOTIDE SEQUENCE [LARGE SCALE GENOMIC DNA]</scope>
    <source>
        <strain evidence="1 2">Sb944nv</strain>
    </source>
</reference>
<dbReference type="HOGENOM" id="CLU_2022192_0_0_5"/>
<dbReference type="Proteomes" id="UP000008947">
    <property type="component" value="Unassembled WGS sequence"/>
</dbReference>
<organism evidence="1 2">
    <name type="scientific">Candidatus Bartonella washoeensis Sb944nv</name>
    <dbReference type="NCBI Taxonomy" id="1094563"/>
    <lineage>
        <taxon>Bacteria</taxon>
        <taxon>Pseudomonadati</taxon>
        <taxon>Pseudomonadota</taxon>
        <taxon>Alphaproteobacteria</taxon>
        <taxon>Hyphomicrobiales</taxon>
        <taxon>Bartonellaceae</taxon>
        <taxon>Bartonella</taxon>
    </lineage>
</organism>
<gene>
    <name evidence="1" type="ORF">MCQ_01310</name>
</gene>
<dbReference type="AlphaFoldDB" id="J0YU64"/>
<name>J0YU64_9HYPH</name>
<accession>J0YU64</accession>
<evidence type="ECO:0000313" key="2">
    <source>
        <dbReference type="Proteomes" id="UP000008947"/>
    </source>
</evidence>
<proteinExistence type="predicted"/>
<dbReference type="eggNOG" id="ENOG50308VJ">
    <property type="taxonomic scope" value="Bacteria"/>
</dbReference>
<dbReference type="PATRIC" id="fig|1094563.3.peg.1538"/>
<sequence>MRESYNIRDSYSICKTVNYHFKSISCLFQKIHDKRGARSSGAIACFGSDAFFAGDGGFYQIGSDGQLFPIGFEKVDRTVFSNFDKLALDEMQGVIDLVYNRVYWSLKRSNNQQTTFVYDWGV</sequence>